<dbReference type="Gene3D" id="3.40.50.2000">
    <property type="entry name" value="Glycogen Phosphorylase B"/>
    <property type="match status" value="1"/>
</dbReference>
<comment type="caution">
    <text evidence="2">The sequence shown here is derived from an EMBL/GenBank/DDBJ whole genome shotgun (WGS) entry which is preliminary data.</text>
</comment>
<evidence type="ECO:0000313" key="4">
    <source>
        <dbReference type="Proteomes" id="UP000580718"/>
    </source>
</evidence>
<evidence type="ECO:0000313" key="2">
    <source>
        <dbReference type="EMBL" id="PZA21741.1"/>
    </source>
</evidence>
<dbReference type="OrthoDB" id="9765195at2"/>
<sequence length="835" mass="91538">MSSDRPHPLHPLPPVGRTFVGGFESTHHPAAGVDALEVTGFGDADLDHLVGSGVRHLRFPLRWPRIERSPGVFDWTETDRALEGLRDRGTVPIVDLVHHTSYPGWLVDGFRDPRFGPAFLRYAEAVAHRYPWLPAYTLFNEPFATLFLAGHEALWPPYDRGIDGFRRLLLSVLPWLSAAAACWRELLPEAHHVWVDTAEHHTGTGPGVQHAELANDRRHVALDLALGHDLDPARPFLGRLLADGGEALLDLPPLRVDLLGLDYYSHSEWHYDERGSHAPSPESIGLAAVAEQYADRYRLPLMLSETNVRGLPTDRTSWLRYTLEQYELALSRGVPLHGYCWFPTVDSADWDSLLARAAGRVDPVGVVSIAPDGSRQRTAFTDAWEQAAAGVPVADLPAWRFQPPCDADLAGLLPSLTHWPWQDPDPQQAVSAVRVDLPARPVARTLEEAVPAAEPDLVVLSHLRWPWVWQRPQHVVSRLARQRAAGGARTWFVEEPVTGDVAAPELGSEDVDGVTRVWLVLPRSVVTARDGHVGFDSPAAAGYGDLLAEHLRAAGRSAGPDVWLYTPMALDVAQPLEPGRLVYDVMDDLASFAHAPAGLVLRQRRLLSDADVVFTGGPSLHRGVLPLRRDRVHLFRSGVETGHYAASRRLHRPHDRPVAGYVGVIDERLDLTLLGELAAALPDWTIRVVGPVAKIDPAQLPQAGNLEYPGLVAYADLPEVMAGFDVALMPFALNEATRSISPTKTLEYLAAGLPVVSTRVTDVVDDYAEVVHLADDGAGFAAACRAVLEDDLGARDRRAQPLQARQEWDAIAAEMARLIEDPGAGVSQLRTEEPA</sequence>
<gene>
    <name evidence="2" type="ORF">DMO24_08745</name>
    <name evidence="1" type="ORF">FHX36_003639</name>
</gene>
<protein>
    <submittedName>
        <fullName evidence="1">Glycosyltransferase involved in cell wall biosynthesis</fullName>
    </submittedName>
</protein>
<dbReference type="AlphaFoldDB" id="A0A323VAT4"/>
<dbReference type="EMBL" id="QKNV01000069">
    <property type="protein sequence ID" value="PZA21741.1"/>
    <property type="molecule type" value="Genomic_DNA"/>
</dbReference>
<dbReference type="Proteomes" id="UP000580718">
    <property type="component" value="Unassembled WGS sequence"/>
</dbReference>
<dbReference type="Proteomes" id="UP000247602">
    <property type="component" value="Unassembled WGS sequence"/>
</dbReference>
<dbReference type="SUPFAM" id="SSF53756">
    <property type="entry name" value="UDP-Glycosyltransferase/glycogen phosphorylase"/>
    <property type="match status" value="1"/>
</dbReference>
<dbReference type="Gene3D" id="3.20.20.80">
    <property type="entry name" value="Glycosidases"/>
    <property type="match status" value="1"/>
</dbReference>
<keyword evidence="3" id="KW-1185">Reference proteome</keyword>
<dbReference type="EMBL" id="JACIBU010000001">
    <property type="protein sequence ID" value="MBB3677904.1"/>
    <property type="molecule type" value="Genomic_DNA"/>
</dbReference>
<dbReference type="GO" id="GO:0016740">
    <property type="term" value="F:transferase activity"/>
    <property type="evidence" value="ECO:0007669"/>
    <property type="project" value="UniProtKB-KW"/>
</dbReference>
<reference evidence="1 4" key="2">
    <citation type="submission" date="2020-08" db="EMBL/GenBank/DDBJ databases">
        <title>Sequencing the genomes of 1000 actinobacteria strains.</title>
        <authorList>
            <person name="Klenk H.-P."/>
        </authorList>
    </citation>
    <scope>NUCLEOTIDE SEQUENCE [LARGE SCALE GENOMIC DNA]</scope>
    <source>
        <strain evidence="1 4">DSM 16678</strain>
    </source>
</reference>
<evidence type="ECO:0000313" key="3">
    <source>
        <dbReference type="Proteomes" id="UP000247602"/>
    </source>
</evidence>
<dbReference type="PANTHER" id="PTHR12526:SF630">
    <property type="entry name" value="GLYCOSYLTRANSFERASE"/>
    <property type="match status" value="1"/>
</dbReference>
<accession>A0A323VAT4</accession>
<organism evidence="2 3">
    <name type="scientific">Modestobacter versicolor</name>
    <dbReference type="NCBI Taxonomy" id="429133"/>
    <lineage>
        <taxon>Bacteria</taxon>
        <taxon>Bacillati</taxon>
        <taxon>Actinomycetota</taxon>
        <taxon>Actinomycetes</taxon>
        <taxon>Geodermatophilales</taxon>
        <taxon>Geodermatophilaceae</taxon>
        <taxon>Modestobacter</taxon>
    </lineage>
</organism>
<reference evidence="2 3" key="1">
    <citation type="submission" date="2018-06" db="EMBL/GenBank/DDBJ databases">
        <title>Draft genome sequence of Modestobacter versicolor CP153-2.</title>
        <authorList>
            <person name="Gundlapally S.R."/>
        </authorList>
    </citation>
    <scope>NUCLEOTIDE SEQUENCE [LARGE SCALE GENOMIC DNA]</scope>
    <source>
        <strain evidence="2 3">CP153-2</strain>
    </source>
</reference>
<dbReference type="PANTHER" id="PTHR12526">
    <property type="entry name" value="GLYCOSYLTRANSFERASE"/>
    <property type="match status" value="1"/>
</dbReference>
<dbReference type="InterPro" id="IPR017853">
    <property type="entry name" value="GH"/>
</dbReference>
<proteinExistence type="predicted"/>
<name>A0A323VAT4_9ACTN</name>
<keyword evidence="1" id="KW-0808">Transferase</keyword>
<evidence type="ECO:0000313" key="1">
    <source>
        <dbReference type="EMBL" id="MBB3677904.1"/>
    </source>
</evidence>
<dbReference type="Pfam" id="PF13692">
    <property type="entry name" value="Glyco_trans_1_4"/>
    <property type="match status" value="1"/>
</dbReference>
<dbReference type="SUPFAM" id="SSF51445">
    <property type="entry name" value="(Trans)glycosidases"/>
    <property type="match status" value="1"/>
</dbReference>
<dbReference type="RefSeq" id="WP_110551921.1">
    <property type="nucleotide sequence ID" value="NZ_JACIBU010000001.1"/>
</dbReference>